<evidence type="ECO:0000313" key="2">
    <source>
        <dbReference type="EMBL" id="QQO07809.1"/>
    </source>
</evidence>
<keyword evidence="1" id="KW-0472">Membrane</keyword>
<proteinExistence type="predicted"/>
<sequence length="105" mass="11334">MEGVIVQVGEPKSIVLFNNGKIGAIPTPEGGRVGMVVTVKPNNRLKILLIAVAAALLLSAGIAIGVMTVSRGTETQTETGYDWQRGQEKRQELMNTWQDKTGEQK</sequence>
<accession>A0A7T7XJZ3</accession>
<dbReference type="Proteomes" id="UP000595917">
    <property type="component" value="Chromosome"/>
</dbReference>
<dbReference type="AlphaFoldDB" id="A0A7T7XJZ3"/>
<evidence type="ECO:0000256" key="1">
    <source>
        <dbReference type="SAM" id="Phobius"/>
    </source>
</evidence>
<evidence type="ECO:0000313" key="3">
    <source>
        <dbReference type="Proteomes" id="UP000595917"/>
    </source>
</evidence>
<dbReference type="EMBL" id="CP067089">
    <property type="protein sequence ID" value="QQO07809.1"/>
    <property type="molecule type" value="Genomic_DNA"/>
</dbReference>
<dbReference type="KEGG" id="bhc:JFL75_12760"/>
<feature type="transmembrane region" description="Helical" evidence="1">
    <location>
        <begin position="47"/>
        <end position="69"/>
    </location>
</feature>
<name>A0A7T7XJZ3_9SPIR</name>
<dbReference type="RefSeq" id="WP_215625115.1">
    <property type="nucleotide sequence ID" value="NZ_CP067089.2"/>
</dbReference>
<keyword evidence="3" id="KW-1185">Reference proteome</keyword>
<protein>
    <submittedName>
        <fullName evidence="2">Uncharacterized protein</fullName>
    </submittedName>
</protein>
<organism evidence="2 3">
    <name type="scientific">Breznakiella homolactica</name>
    <dbReference type="NCBI Taxonomy" id="2798577"/>
    <lineage>
        <taxon>Bacteria</taxon>
        <taxon>Pseudomonadati</taxon>
        <taxon>Spirochaetota</taxon>
        <taxon>Spirochaetia</taxon>
        <taxon>Spirochaetales</taxon>
        <taxon>Breznakiellaceae</taxon>
        <taxon>Breznakiella</taxon>
    </lineage>
</organism>
<keyword evidence="1" id="KW-0812">Transmembrane</keyword>
<gene>
    <name evidence="2" type="ORF">JFL75_12760</name>
</gene>
<reference evidence="2" key="1">
    <citation type="submission" date="2021-01" db="EMBL/GenBank/DDBJ databases">
        <title>Description of Breznakiella homolactica.</title>
        <authorList>
            <person name="Song Y."/>
            <person name="Brune A."/>
        </authorList>
    </citation>
    <scope>NUCLEOTIDE SEQUENCE</scope>
    <source>
        <strain evidence="2">RmG30</strain>
    </source>
</reference>
<keyword evidence="1" id="KW-1133">Transmembrane helix</keyword>